<keyword evidence="3" id="KW-1185">Reference proteome</keyword>
<evidence type="ECO:0000259" key="1">
    <source>
        <dbReference type="Pfam" id="PF21831"/>
    </source>
</evidence>
<dbReference type="Proteomes" id="UP000481583">
    <property type="component" value="Unassembled WGS sequence"/>
</dbReference>
<dbReference type="InterPro" id="IPR054186">
    <property type="entry name" value="DUF6891"/>
</dbReference>
<reference evidence="2 3" key="1">
    <citation type="submission" date="2020-02" db="EMBL/GenBank/DDBJ databases">
        <title>Whole-genome analyses of novel actinobacteria.</title>
        <authorList>
            <person name="Sahin N."/>
        </authorList>
    </citation>
    <scope>NUCLEOTIDE SEQUENCE [LARGE SCALE GENOMIC DNA]</scope>
    <source>
        <strain evidence="2 3">A7024</strain>
    </source>
</reference>
<accession>A0A6G4U0V2</accession>
<dbReference type="Pfam" id="PF21831">
    <property type="entry name" value="DUF6891"/>
    <property type="match status" value="1"/>
</dbReference>
<evidence type="ECO:0000313" key="3">
    <source>
        <dbReference type="Proteomes" id="UP000481583"/>
    </source>
</evidence>
<comment type="caution">
    <text evidence="2">The sequence shown here is derived from an EMBL/GenBank/DDBJ whole genome shotgun (WGS) entry which is preliminary data.</text>
</comment>
<feature type="domain" description="DUF6891" evidence="1">
    <location>
        <begin position="119"/>
        <end position="301"/>
    </location>
</feature>
<dbReference type="AlphaFoldDB" id="A0A6G4U0V2"/>
<proteinExistence type="predicted"/>
<evidence type="ECO:0000313" key="2">
    <source>
        <dbReference type="EMBL" id="NGN65622.1"/>
    </source>
</evidence>
<dbReference type="EMBL" id="JAAKZV010000067">
    <property type="protein sequence ID" value="NGN65622.1"/>
    <property type="molecule type" value="Genomic_DNA"/>
</dbReference>
<name>A0A6G4U0V2_9ACTN</name>
<protein>
    <recommendedName>
        <fullName evidence="1">DUF6891 domain-containing protein</fullName>
    </recommendedName>
</protein>
<organism evidence="2 3">
    <name type="scientific">Streptomyces coryli</name>
    <dbReference type="NCBI Taxonomy" id="1128680"/>
    <lineage>
        <taxon>Bacteria</taxon>
        <taxon>Bacillati</taxon>
        <taxon>Actinomycetota</taxon>
        <taxon>Actinomycetes</taxon>
        <taxon>Kitasatosporales</taxon>
        <taxon>Streptomycetaceae</taxon>
        <taxon>Streptomyces</taxon>
    </lineage>
</organism>
<gene>
    <name evidence="2" type="ORF">G5C51_17165</name>
</gene>
<dbReference type="RefSeq" id="WP_165238214.1">
    <property type="nucleotide sequence ID" value="NZ_JAAKZV010000067.1"/>
</dbReference>
<sequence>MLSIKVLTETDESVLRPGADELVALVRRIGGDRDHFLVVQRVPDLPDQFIQVWHDAGEEYQLEYRDGGHDRHYGTRVPAARQVADAMCGWARQQDGWDAGLAWERLDMPEPEPVPPLADEVREPVEEMLREQVLCGYATRQELVSRVEDFTGGSSELSVSQPQASELVDRLWLERVAEQAGWDDEETDPERVERVFAGLEETGITARPHFADCRGCGLAEIGGVRPGARGFVFFHWQSTEAAAAGHGLMLHYGGFDGSEETTAAIGREVSAALADAGLGVEWDGDPGQGIAVQPLDWRKRLVG</sequence>